<keyword evidence="1" id="KW-0479">Metal-binding</keyword>
<dbReference type="InterPro" id="IPR050884">
    <property type="entry name" value="CNP_phosphodiesterase-III"/>
</dbReference>
<accession>A0A7W5ZTM9</accession>
<dbReference type="InterPro" id="IPR004843">
    <property type="entry name" value="Calcineurin-like_PHP"/>
</dbReference>
<dbReference type="Pfam" id="PF00149">
    <property type="entry name" value="Metallophos"/>
    <property type="match status" value="1"/>
</dbReference>
<dbReference type="InterPro" id="IPR029052">
    <property type="entry name" value="Metallo-depent_PP-like"/>
</dbReference>
<comment type="caution">
    <text evidence="6">The sequence shown here is derived from an EMBL/GenBank/DDBJ whole genome shotgun (WGS) entry which is preliminary data.</text>
</comment>
<dbReference type="AlphaFoldDB" id="A0A7W5ZTM9"/>
<dbReference type="Gene3D" id="3.60.21.10">
    <property type="match status" value="1"/>
</dbReference>
<dbReference type="SUPFAM" id="SSF56300">
    <property type="entry name" value="Metallo-dependent phosphatases"/>
    <property type="match status" value="1"/>
</dbReference>
<sequence length="299" mass="32880">MTALARAAINSPQMNRTMTRLFHISDIHFGLEDRRALDWVAQCIAREKPDAVSITGDLTMRARHREFTAACQWIMALDVPVTVEVGNHDLPYFNLIERFIDPYRRFRAIEKLLERELTLPGIAIVPLKTTARAQWRMNWSKGVVGAVSLRQTLAAIDALPAGVRAVVACHHPLVEAGTRGKALTRGGERALAELAARNVQAVLSGHVHDPFDLIHPTPNGPVRMIGAGTLSQRVRSTPPSFNELTLVDGEINVRVRNLESVSTRDMQIDDVPENALPPRTEGEPVAPVAAVPAIDPPVH</sequence>
<evidence type="ECO:0000313" key="7">
    <source>
        <dbReference type="Proteomes" id="UP000562395"/>
    </source>
</evidence>
<evidence type="ECO:0000256" key="1">
    <source>
        <dbReference type="ARBA" id="ARBA00022723"/>
    </source>
</evidence>
<keyword evidence="7" id="KW-1185">Reference proteome</keyword>
<name>A0A7W5ZTM9_9SPHN</name>
<evidence type="ECO:0000259" key="5">
    <source>
        <dbReference type="Pfam" id="PF00149"/>
    </source>
</evidence>
<keyword evidence="3" id="KW-0408">Iron</keyword>
<evidence type="ECO:0000313" key="6">
    <source>
        <dbReference type="EMBL" id="MBB3859748.1"/>
    </source>
</evidence>
<gene>
    <name evidence="6" type="ORF">GGQ88_001009</name>
</gene>
<keyword evidence="2" id="KW-0378">Hydrolase</keyword>
<dbReference type="GO" id="GO:0016787">
    <property type="term" value="F:hydrolase activity"/>
    <property type="evidence" value="ECO:0007669"/>
    <property type="project" value="UniProtKB-KW"/>
</dbReference>
<evidence type="ECO:0000256" key="3">
    <source>
        <dbReference type="ARBA" id="ARBA00023004"/>
    </source>
</evidence>
<evidence type="ECO:0000256" key="2">
    <source>
        <dbReference type="ARBA" id="ARBA00022801"/>
    </source>
</evidence>
<comment type="similarity">
    <text evidence="4">Belongs to the cyclic nucleotide phosphodiesterase class-III family.</text>
</comment>
<evidence type="ECO:0000256" key="4">
    <source>
        <dbReference type="ARBA" id="ARBA00025742"/>
    </source>
</evidence>
<dbReference type="Proteomes" id="UP000562395">
    <property type="component" value="Unassembled WGS sequence"/>
</dbReference>
<reference evidence="6 7" key="1">
    <citation type="submission" date="2020-08" db="EMBL/GenBank/DDBJ databases">
        <title>Genomic Encyclopedia of Type Strains, Phase IV (KMG-IV): sequencing the most valuable type-strain genomes for metagenomic binning, comparative biology and taxonomic classification.</title>
        <authorList>
            <person name="Goeker M."/>
        </authorList>
    </citation>
    <scope>NUCLEOTIDE SEQUENCE [LARGE SCALE GENOMIC DNA]</scope>
    <source>
        <strain evidence="6 7">DSM 14552</strain>
    </source>
</reference>
<dbReference type="PANTHER" id="PTHR42988">
    <property type="entry name" value="PHOSPHOHYDROLASE"/>
    <property type="match status" value="1"/>
</dbReference>
<dbReference type="EMBL" id="JACICY010000002">
    <property type="protein sequence ID" value="MBB3859748.1"/>
    <property type="molecule type" value="Genomic_DNA"/>
</dbReference>
<feature type="domain" description="Calcineurin-like phosphoesterase" evidence="5">
    <location>
        <begin position="20"/>
        <end position="210"/>
    </location>
</feature>
<proteinExistence type="inferred from homology"/>
<dbReference type="PANTHER" id="PTHR42988:SF2">
    <property type="entry name" value="CYCLIC NUCLEOTIDE PHOSPHODIESTERASE CBUA0032-RELATED"/>
    <property type="match status" value="1"/>
</dbReference>
<organism evidence="6 7">
    <name type="scientific">Novosphingobium hassiacum</name>
    <dbReference type="NCBI Taxonomy" id="173676"/>
    <lineage>
        <taxon>Bacteria</taxon>
        <taxon>Pseudomonadati</taxon>
        <taxon>Pseudomonadota</taxon>
        <taxon>Alphaproteobacteria</taxon>
        <taxon>Sphingomonadales</taxon>
        <taxon>Sphingomonadaceae</taxon>
        <taxon>Novosphingobium</taxon>
    </lineage>
</organism>
<protein>
    <submittedName>
        <fullName evidence="6">3',5'-cyclic AMP phosphodiesterase CpdA</fullName>
    </submittedName>
</protein>
<dbReference type="GO" id="GO:0046872">
    <property type="term" value="F:metal ion binding"/>
    <property type="evidence" value="ECO:0007669"/>
    <property type="project" value="UniProtKB-KW"/>
</dbReference>